<reference evidence="2 3" key="1">
    <citation type="submission" date="2018-12" db="EMBL/GenBank/DDBJ databases">
        <title>Alloscrdovia theropitheci sp. nov: a novel taxon from the feces of the bleeding-herat monkey (Theropithecus geleda).</title>
        <authorList>
            <person name="Modesto M."/>
        </authorList>
    </citation>
    <scope>NUCLEOTIDE SEQUENCE [LARGE SCALE GENOMIC DNA]</scope>
    <source>
        <strain evidence="2 3">GLDI4/2</strain>
    </source>
</reference>
<sequence length="389" mass="44847">MGILSNIKSIFPVSSRSFHSHRIRQEQEILQLREKIDYLTEHIDVVASEIHQHIDDRANPIEEQNRYAISEARAVAAKDDIRFWGLYGDGSGSEEQRKQFFKSLPPAQGGMRLLQLALSKLLSEFSDFCMKYDIDNWWLIGGTLLGADRHAGFIPWDDDLDAGIMRDSLEKLYELIEVQHVPGSEKFHITVVWDRYVDSRQVRLFSTAHNVPGFIDLFIFDWCPSADEAIVKKNNAARARVRAKLRELEISDSRLSEWKPEGEAGYTPDDSAAGRVISQVFSYELNLLREEGVICERDNAQAIIRSIDNLDAPRDFHWNVPIDRIFPCVYLPFEGKEYPVPRDYVFLNKKSYRNPYDLPNDIGQHYEHVSRDDIQNESVAQAIAAYIQQ</sequence>
<proteinExistence type="predicted"/>
<dbReference type="OrthoDB" id="3780655at2"/>
<evidence type="ECO:0000313" key="2">
    <source>
        <dbReference type="EMBL" id="TCD54167.1"/>
    </source>
</evidence>
<dbReference type="Proteomes" id="UP000291289">
    <property type="component" value="Unassembled WGS sequence"/>
</dbReference>
<gene>
    <name evidence="2" type="ORF">EJ419_03730</name>
</gene>
<dbReference type="AlphaFoldDB" id="A0A4R0QVG3"/>
<comment type="caution">
    <text evidence="2">The sequence shown here is derived from an EMBL/GenBank/DDBJ whole genome shotgun (WGS) entry which is preliminary data.</text>
</comment>
<keyword evidence="3" id="KW-1185">Reference proteome</keyword>
<evidence type="ECO:0000313" key="3">
    <source>
        <dbReference type="Proteomes" id="UP000291289"/>
    </source>
</evidence>
<dbReference type="EMBL" id="RXLP01000019">
    <property type="protein sequence ID" value="TCD54167.1"/>
    <property type="molecule type" value="Genomic_DNA"/>
</dbReference>
<name>A0A4R0QVG3_9BIFI</name>
<feature type="domain" description="LicD/FKTN/FKRP nucleotidyltransferase" evidence="1">
    <location>
        <begin position="129"/>
        <end position="347"/>
    </location>
</feature>
<accession>A0A4R0QVG3</accession>
<evidence type="ECO:0000259" key="1">
    <source>
        <dbReference type="Pfam" id="PF04991"/>
    </source>
</evidence>
<dbReference type="PANTHER" id="PTHR43404:SF2">
    <property type="entry name" value="LIPOPOLYSACCHARIDE CHOLINEPHOSPHOTRANSFERASE LICD"/>
    <property type="match status" value="1"/>
</dbReference>
<dbReference type="InterPro" id="IPR007074">
    <property type="entry name" value="LicD/FKTN/FKRP_NTP_transf"/>
</dbReference>
<organism evidence="2 3">
    <name type="scientific">Alloscardovia theropitheci</name>
    <dbReference type="NCBI Taxonomy" id="2496842"/>
    <lineage>
        <taxon>Bacteria</taxon>
        <taxon>Bacillati</taxon>
        <taxon>Actinomycetota</taxon>
        <taxon>Actinomycetes</taxon>
        <taxon>Bifidobacteriales</taxon>
        <taxon>Bifidobacteriaceae</taxon>
        <taxon>Alloscardovia</taxon>
    </lineage>
</organism>
<dbReference type="InterPro" id="IPR052942">
    <property type="entry name" value="LPS_cholinephosphotransferase"/>
</dbReference>
<protein>
    <submittedName>
        <fullName evidence="2">Phosphorylcholine metabolism protein</fullName>
    </submittedName>
</protein>
<dbReference type="PANTHER" id="PTHR43404">
    <property type="entry name" value="LIPOPOLYSACCHARIDE CHOLINEPHOSPHOTRANSFERASE LICD"/>
    <property type="match status" value="1"/>
</dbReference>
<dbReference type="RefSeq" id="WP_131283745.1">
    <property type="nucleotide sequence ID" value="NZ_RXLP01000019.1"/>
</dbReference>
<dbReference type="GO" id="GO:0009100">
    <property type="term" value="P:glycoprotein metabolic process"/>
    <property type="evidence" value="ECO:0007669"/>
    <property type="project" value="UniProtKB-ARBA"/>
</dbReference>
<dbReference type="Pfam" id="PF04991">
    <property type="entry name" value="LicD"/>
    <property type="match status" value="1"/>
</dbReference>